<dbReference type="AlphaFoldDB" id="A0A286RD73"/>
<dbReference type="Proteomes" id="UP000215086">
    <property type="component" value="Chromosome"/>
</dbReference>
<accession>A0A286RD73</accession>
<evidence type="ECO:0000313" key="3">
    <source>
        <dbReference type="Proteomes" id="UP000215086"/>
    </source>
</evidence>
<dbReference type="KEGG" id="ttf:THTE_1318"/>
<protein>
    <submittedName>
        <fullName evidence="2">Uncharacterized protein</fullName>
    </submittedName>
</protein>
<evidence type="ECO:0000256" key="1">
    <source>
        <dbReference type="SAM" id="MobiDB-lite"/>
    </source>
</evidence>
<proteinExistence type="predicted"/>
<gene>
    <name evidence="2" type="ORF">THTE_1318</name>
</gene>
<feature type="region of interest" description="Disordered" evidence="1">
    <location>
        <begin position="34"/>
        <end position="71"/>
    </location>
</feature>
<name>A0A286RD73_9BACT</name>
<reference evidence="2 3" key="1">
    <citation type="journal article" name="Front. Microbiol.">
        <title>Sugar Metabolism of the First Thermophilic Planctomycete Thermogutta terrifontis: Comparative Genomic and Transcriptomic Approaches.</title>
        <authorList>
            <person name="Elcheninov A.G."/>
            <person name="Menzel P."/>
            <person name="Gudbergsdottir S.R."/>
            <person name="Slesarev A.I."/>
            <person name="Kadnikov V.V."/>
            <person name="Krogh A."/>
            <person name="Bonch-Osmolovskaya E.A."/>
            <person name="Peng X."/>
            <person name="Kublanov I.V."/>
        </authorList>
    </citation>
    <scope>NUCLEOTIDE SEQUENCE [LARGE SCALE GENOMIC DNA]</scope>
    <source>
        <strain evidence="2 3">R1</strain>
    </source>
</reference>
<evidence type="ECO:0000313" key="2">
    <source>
        <dbReference type="EMBL" id="ASV73920.1"/>
    </source>
</evidence>
<organism evidence="2 3">
    <name type="scientific">Thermogutta terrifontis</name>
    <dbReference type="NCBI Taxonomy" id="1331910"/>
    <lineage>
        <taxon>Bacteria</taxon>
        <taxon>Pseudomonadati</taxon>
        <taxon>Planctomycetota</taxon>
        <taxon>Planctomycetia</taxon>
        <taxon>Pirellulales</taxon>
        <taxon>Thermoguttaceae</taxon>
        <taxon>Thermogutta</taxon>
    </lineage>
</organism>
<dbReference type="EMBL" id="CP018477">
    <property type="protein sequence ID" value="ASV73920.1"/>
    <property type="molecule type" value="Genomic_DNA"/>
</dbReference>
<keyword evidence="3" id="KW-1185">Reference proteome</keyword>
<sequence>MHPATSSQFPFCHSANVSLAAKLTLLRSPVCRTSRAGGAMPGVRRVRQTGGSAGHSRCLGDRPPDCLAHVR</sequence>